<dbReference type="PANTHER" id="PTHR43415">
    <property type="entry name" value="SPERMIDINE N(1)-ACETYLTRANSFERASE"/>
    <property type="match status" value="1"/>
</dbReference>
<sequence>MPDRGGHTLTVAEYRDATPLAVVGDPVGLRDWEPADIAPLRDYLRPDRPWYDTNGPYFGRPTAAEIAARIGRIESIAGLSAEEREVPRRSVAVVETGSDRLVGEVSWYWESEPTDWRRMGVVIYDESVWGRGYGTEALRLWTDLLFSITDALRLDFATYSGNPGMLAVGTRLGFTEEARFRRARRWSGGVHDSVVFGILREEWESVNSNNKIG</sequence>
<reference evidence="3" key="1">
    <citation type="submission" date="2016-03" db="EMBL/GenBank/DDBJ databases">
        <title>Complete genome sequence of the type strain Actinoalloteichus hymeniacidonis DSM 45092.</title>
        <authorList>
            <person name="Schaffert L."/>
            <person name="Albersmeier A."/>
            <person name="Winkler A."/>
            <person name="Kalinowski J."/>
            <person name="Zotchev S."/>
            <person name="Ruckert C."/>
        </authorList>
    </citation>
    <scope>NUCLEOTIDE SEQUENCE [LARGE SCALE GENOMIC DNA]</scope>
    <source>
        <strain evidence="3">HPA177(T) (DSM 45092(T))</strain>
    </source>
</reference>
<keyword evidence="2" id="KW-0689">Ribosomal protein</keyword>
<dbReference type="PANTHER" id="PTHR43415:SF4">
    <property type="entry name" value="N-ACETYLTRANSFERASE DOMAIN-CONTAINING PROTEIN"/>
    <property type="match status" value="1"/>
</dbReference>
<dbReference type="Gene3D" id="3.40.630.30">
    <property type="match status" value="1"/>
</dbReference>
<keyword evidence="3" id="KW-1185">Reference proteome</keyword>
<dbReference type="Pfam" id="PF13302">
    <property type="entry name" value="Acetyltransf_3"/>
    <property type="match status" value="1"/>
</dbReference>
<dbReference type="AlphaFoldDB" id="A0AAC9N0L6"/>
<dbReference type="PROSITE" id="PS51186">
    <property type="entry name" value="GNAT"/>
    <property type="match status" value="1"/>
</dbReference>
<dbReference type="InterPro" id="IPR016181">
    <property type="entry name" value="Acyl_CoA_acyltransferase"/>
</dbReference>
<name>A0AAC9N0L6_9PSEU</name>
<evidence type="ECO:0000313" key="3">
    <source>
        <dbReference type="Proteomes" id="UP000095210"/>
    </source>
</evidence>
<keyword evidence="2" id="KW-0687">Ribonucleoprotein</keyword>
<accession>A0AAC9N0L6</accession>
<dbReference type="KEGG" id="ahm:TL08_22200"/>
<dbReference type="GO" id="GO:0005840">
    <property type="term" value="C:ribosome"/>
    <property type="evidence" value="ECO:0007669"/>
    <property type="project" value="UniProtKB-KW"/>
</dbReference>
<dbReference type="Proteomes" id="UP000095210">
    <property type="component" value="Chromosome"/>
</dbReference>
<evidence type="ECO:0000259" key="1">
    <source>
        <dbReference type="PROSITE" id="PS51186"/>
    </source>
</evidence>
<gene>
    <name evidence="2" type="ORF">TL08_22200</name>
</gene>
<feature type="domain" description="N-acetyltransferase" evidence="1">
    <location>
        <begin position="27"/>
        <end position="201"/>
    </location>
</feature>
<organism evidence="2 3">
    <name type="scientific">Actinoalloteichus hymeniacidonis</name>
    <dbReference type="NCBI Taxonomy" id="340345"/>
    <lineage>
        <taxon>Bacteria</taxon>
        <taxon>Bacillati</taxon>
        <taxon>Actinomycetota</taxon>
        <taxon>Actinomycetes</taxon>
        <taxon>Pseudonocardiales</taxon>
        <taxon>Pseudonocardiaceae</taxon>
        <taxon>Actinoalloteichus</taxon>
    </lineage>
</organism>
<dbReference type="EMBL" id="CP014859">
    <property type="protein sequence ID" value="AOS65222.1"/>
    <property type="molecule type" value="Genomic_DNA"/>
</dbReference>
<dbReference type="SUPFAM" id="SSF55729">
    <property type="entry name" value="Acyl-CoA N-acyltransferases (Nat)"/>
    <property type="match status" value="1"/>
</dbReference>
<dbReference type="InterPro" id="IPR000182">
    <property type="entry name" value="GNAT_dom"/>
</dbReference>
<protein>
    <submittedName>
        <fullName evidence="2">Acetyltransferase, ribosomal protein N-acetylase</fullName>
    </submittedName>
</protein>
<evidence type="ECO:0000313" key="2">
    <source>
        <dbReference type="EMBL" id="AOS65222.1"/>
    </source>
</evidence>
<dbReference type="GO" id="GO:0016747">
    <property type="term" value="F:acyltransferase activity, transferring groups other than amino-acyl groups"/>
    <property type="evidence" value="ECO:0007669"/>
    <property type="project" value="InterPro"/>
</dbReference>
<proteinExistence type="predicted"/>